<dbReference type="SUPFAM" id="SSF53474">
    <property type="entry name" value="alpha/beta-Hydrolases"/>
    <property type="match status" value="1"/>
</dbReference>
<evidence type="ECO:0000313" key="3">
    <source>
        <dbReference type="Proteomes" id="UP000077748"/>
    </source>
</evidence>
<evidence type="ECO:0000259" key="1">
    <source>
        <dbReference type="Pfam" id="PF00561"/>
    </source>
</evidence>
<dbReference type="RefSeq" id="WP_064584436.1">
    <property type="nucleotide sequence ID" value="NZ_CP015878.1"/>
</dbReference>
<dbReference type="PRINTS" id="PR00412">
    <property type="entry name" value="EPOXHYDRLASE"/>
</dbReference>
<accession>A0A1A9KJ15</accession>
<evidence type="ECO:0000313" key="2">
    <source>
        <dbReference type="EMBL" id="ANI17525.1"/>
    </source>
</evidence>
<dbReference type="AlphaFoldDB" id="A0A1A9KJ15"/>
<dbReference type="Gene3D" id="3.40.50.1820">
    <property type="entry name" value="alpha/beta hydrolase"/>
    <property type="match status" value="1"/>
</dbReference>
<sequence>MAPRANFFESQRLRLHYAEWGDSQARPLLLLHGGRDHCRNWDWVAERLCADWRIIAPDLRGHGDSQWCPSGTYTYDAYLWDLLALVEYLGIERISIIGHSLGGNIALRFAAAFPERVCQLVCIEGLGTSPDEVERTYAAPYSQRLRENALYRQRLSSRPRQGYTTLEQALEHYHKRNPSLTATQARHLVNHGLRQLDDGHYTWKFDDLSRKPSQTCASESEIRQLIESVECPVLLPWGGRSFFSLEENRERISAFADARVRLYPEAGHWPHHVVLDEFIEDVMAFLC</sequence>
<dbReference type="PRINTS" id="PR00111">
    <property type="entry name" value="ABHYDROLASE"/>
</dbReference>
<dbReference type="GO" id="GO:0016020">
    <property type="term" value="C:membrane"/>
    <property type="evidence" value="ECO:0007669"/>
    <property type="project" value="TreeGrafter"/>
</dbReference>
<gene>
    <name evidence="2" type="ORF">A9C11_27640</name>
</gene>
<reference evidence="2 3" key="1">
    <citation type="submission" date="2016-05" db="EMBL/GenBank/DDBJ databases">
        <title>Genome Sequence of Pseudomonas citronellolis Strain SJTE-3, an Estrogens and Persistent Organic Pollutants degradation strain.</title>
        <authorList>
            <person name="Liang R."/>
        </authorList>
    </citation>
    <scope>NUCLEOTIDE SEQUENCE [LARGE SCALE GENOMIC DNA]</scope>
    <source>
        <strain evidence="2 3">SJTE-3</strain>
    </source>
</reference>
<dbReference type="InterPro" id="IPR000639">
    <property type="entry name" value="Epox_hydrolase-like"/>
</dbReference>
<dbReference type="EMBL" id="CP015878">
    <property type="protein sequence ID" value="ANI17525.1"/>
    <property type="molecule type" value="Genomic_DNA"/>
</dbReference>
<dbReference type="InterPro" id="IPR029058">
    <property type="entry name" value="AB_hydrolase_fold"/>
</dbReference>
<dbReference type="Pfam" id="PF00561">
    <property type="entry name" value="Abhydrolase_1"/>
    <property type="match status" value="1"/>
</dbReference>
<dbReference type="Proteomes" id="UP000077748">
    <property type="component" value="Chromosome"/>
</dbReference>
<proteinExistence type="predicted"/>
<dbReference type="InterPro" id="IPR000073">
    <property type="entry name" value="AB_hydrolase_1"/>
</dbReference>
<organism evidence="2 3">
    <name type="scientific">Pseudomonas citronellolis</name>
    <dbReference type="NCBI Taxonomy" id="53408"/>
    <lineage>
        <taxon>Bacteria</taxon>
        <taxon>Pseudomonadati</taxon>
        <taxon>Pseudomonadota</taxon>
        <taxon>Gammaproteobacteria</taxon>
        <taxon>Pseudomonadales</taxon>
        <taxon>Pseudomonadaceae</taxon>
        <taxon>Pseudomonas</taxon>
    </lineage>
</organism>
<dbReference type="GO" id="GO:0003824">
    <property type="term" value="F:catalytic activity"/>
    <property type="evidence" value="ECO:0007669"/>
    <property type="project" value="InterPro"/>
</dbReference>
<name>A0A1A9KJ15_9PSED</name>
<dbReference type="PANTHER" id="PTHR43798">
    <property type="entry name" value="MONOACYLGLYCEROL LIPASE"/>
    <property type="match status" value="1"/>
</dbReference>
<dbReference type="PANTHER" id="PTHR43798:SF33">
    <property type="entry name" value="HYDROLASE, PUTATIVE (AFU_ORTHOLOGUE AFUA_2G14860)-RELATED"/>
    <property type="match status" value="1"/>
</dbReference>
<feature type="domain" description="AB hydrolase-1" evidence="1">
    <location>
        <begin position="27"/>
        <end position="272"/>
    </location>
</feature>
<protein>
    <recommendedName>
        <fullName evidence="1">AB hydrolase-1 domain-containing protein</fullName>
    </recommendedName>
</protein>
<dbReference type="InterPro" id="IPR050266">
    <property type="entry name" value="AB_hydrolase_sf"/>
</dbReference>